<dbReference type="GO" id="GO:0005506">
    <property type="term" value="F:iron ion binding"/>
    <property type="evidence" value="ECO:0007669"/>
    <property type="project" value="InterPro"/>
</dbReference>
<evidence type="ECO:0000256" key="2">
    <source>
        <dbReference type="ARBA" id="ARBA00022982"/>
    </source>
</evidence>
<sequence length="183" mass="20878">MKRATAQSMRNAFGAECAAHMRYLLFSDQAAFENFPNIARLFRALAFSEKVHASSHYRQTKELLGEYCVNFSAPFILNRTVDNLTKAFESEKEESEEYYQPLAAGARSQGEMHAAQSFEWLAQVEKAHSDMVRRALDALEHAAEDPEIGELYVCDICGLVMEEKPPENCPVCRAKQFRFRLIE</sequence>
<dbReference type="PROSITE" id="PS50905">
    <property type="entry name" value="FERRITIN_LIKE"/>
    <property type="match status" value="1"/>
</dbReference>
<dbReference type="RefSeq" id="WP_012901114.1">
    <property type="nucleotide sequence ID" value="NC_013665.1"/>
</dbReference>
<dbReference type="Pfam" id="PF21349">
    <property type="entry name" value="RUBY_RBDX"/>
    <property type="match status" value="1"/>
</dbReference>
<dbReference type="AlphaFoldDB" id="D1Z168"/>
<evidence type="ECO:0000313" key="6">
    <source>
        <dbReference type="Proteomes" id="UP000001882"/>
    </source>
</evidence>
<dbReference type="PANTHER" id="PTHR33746:SF4">
    <property type="entry name" value="RUBRERYTHRIN"/>
    <property type="match status" value="1"/>
</dbReference>
<evidence type="ECO:0000259" key="3">
    <source>
        <dbReference type="PROSITE" id="PS50903"/>
    </source>
</evidence>
<dbReference type="STRING" id="304371.MCP_2368"/>
<keyword evidence="6" id="KW-1185">Reference proteome</keyword>
<evidence type="ECO:0000313" key="5">
    <source>
        <dbReference type="EMBL" id="BAI62440.1"/>
    </source>
</evidence>
<accession>D1Z168</accession>
<dbReference type="Pfam" id="PF02915">
    <property type="entry name" value="Rubrerythrin"/>
    <property type="match status" value="1"/>
</dbReference>
<dbReference type="InterPro" id="IPR052753">
    <property type="entry name" value="Rbr2/Nigerythrin"/>
</dbReference>
<feature type="domain" description="Rubredoxin-like" evidence="3">
    <location>
        <begin position="149"/>
        <end position="182"/>
    </location>
</feature>
<feature type="domain" description="Ferritin-like diiron" evidence="4">
    <location>
        <begin position="1"/>
        <end position="143"/>
    </location>
</feature>
<dbReference type="PANTHER" id="PTHR33746">
    <property type="entry name" value="RUBRERYTHRIN"/>
    <property type="match status" value="1"/>
</dbReference>
<reference evidence="5 6" key="2">
    <citation type="journal article" date="2008" name="Int. J. Syst. Evol. Microbiol.">
        <title>Methanocella paludicola gen. nov., sp. nov., a methane-producing archaeon, the first isolate of the lineage 'Rice Cluster I', and proposal of the new archaeal order Methanocellales ord. nov.</title>
        <authorList>
            <person name="Sakai S."/>
            <person name="Imachi H."/>
            <person name="Hanada S."/>
            <person name="Ohashi A."/>
            <person name="Harada H."/>
            <person name="Kamagata Y."/>
        </authorList>
    </citation>
    <scope>NUCLEOTIDE SEQUENCE [LARGE SCALE GENOMIC DNA]</scope>
    <source>
        <strain evidence="6">DSM 17711 / JCM 13418 / NBRC 101707 / SANAE</strain>
    </source>
</reference>
<dbReference type="EMBL" id="AP011532">
    <property type="protein sequence ID" value="BAI62440.1"/>
    <property type="molecule type" value="Genomic_DNA"/>
</dbReference>
<dbReference type="InParanoid" id="D1Z168"/>
<proteinExistence type="predicted"/>
<evidence type="ECO:0000256" key="1">
    <source>
        <dbReference type="ARBA" id="ARBA00022448"/>
    </source>
</evidence>
<dbReference type="SUPFAM" id="SSF47240">
    <property type="entry name" value="Ferritin-like"/>
    <property type="match status" value="1"/>
</dbReference>
<dbReference type="Gene3D" id="2.20.28.10">
    <property type="match status" value="1"/>
</dbReference>
<reference evidence="6" key="3">
    <citation type="journal article" date="2011" name="PLoS ONE">
        <title>Genome sequence of a mesophilic hydrogenotrophic methanogen Methanocella paludicola, the first cultivated representative of the order Methanocellales.</title>
        <authorList>
            <person name="Sakai S."/>
            <person name="Takaki Y."/>
            <person name="Shimamura S."/>
            <person name="Sekine M."/>
            <person name="Tajima T."/>
            <person name="Kosugi H."/>
            <person name="Ichikawa N."/>
            <person name="Tasumi E."/>
            <person name="Hiraki A.T."/>
            <person name="Shimizu A."/>
            <person name="Kato Y."/>
            <person name="Nishiko R."/>
            <person name="Mori K."/>
            <person name="Fujita N."/>
            <person name="Imachi H."/>
            <person name="Takai K."/>
        </authorList>
    </citation>
    <scope>NUCLEOTIDE SEQUENCE [LARGE SCALE GENOMIC DNA]</scope>
    <source>
        <strain evidence="6">DSM 17711 / JCM 13418 / NBRC 101707 / SANAE</strain>
    </source>
</reference>
<dbReference type="InterPro" id="IPR009040">
    <property type="entry name" value="Ferritin-like_diiron"/>
</dbReference>
<dbReference type="InterPro" id="IPR012347">
    <property type="entry name" value="Ferritin-like"/>
</dbReference>
<dbReference type="InterPro" id="IPR003251">
    <property type="entry name" value="Rr_diiron-bd_dom"/>
</dbReference>
<dbReference type="Proteomes" id="UP000001882">
    <property type="component" value="Chromosome"/>
</dbReference>
<evidence type="ECO:0000259" key="4">
    <source>
        <dbReference type="PROSITE" id="PS50905"/>
    </source>
</evidence>
<dbReference type="eggNOG" id="arCOG01097">
    <property type="taxonomic scope" value="Archaea"/>
</dbReference>
<dbReference type="SUPFAM" id="SSF57802">
    <property type="entry name" value="Rubredoxin-like"/>
    <property type="match status" value="1"/>
</dbReference>
<keyword evidence="2" id="KW-0249">Electron transport</keyword>
<dbReference type="GO" id="GO:0016491">
    <property type="term" value="F:oxidoreductase activity"/>
    <property type="evidence" value="ECO:0007669"/>
    <property type="project" value="InterPro"/>
</dbReference>
<dbReference type="PROSITE" id="PS50903">
    <property type="entry name" value="RUBREDOXIN_LIKE"/>
    <property type="match status" value="1"/>
</dbReference>
<dbReference type="GeneID" id="8682162"/>
<protein>
    <submittedName>
        <fullName evidence="5">Rubrerythrin</fullName>
    </submittedName>
</protein>
<gene>
    <name evidence="5" type="primary">rbr-2</name>
    <name evidence="5" type="ordered locus">MCP_2368</name>
</gene>
<reference evidence="5 6" key="1">
    <citation type="journal article" date="2007" name="Appl. Environ. Microbiol.">
        <title>Isolation of key methanogens for global methane emission from rice paddy fields: a novel isolate affiliated with the clone cluster rice cluster I.</title>
        <authorList>
            <person name="Sakai S."/>
            <person name="Imachi H."/>
            <person name="Sekiguchi Y."/>
            <person name="Ohashi A."/>
            <person name="Harada H."/>
            <person name="Kamagata Y."/>
        </authorList>
    </citation>
    <scope>NUCLEOTIDE SEQUENCE [LARGE SCALE GENOMIC DNA]</scope>
    <source>
        <strain evidence="6">DSM 17711 / JCM 13418 / NBRC 101707 / SANAE</strain>
    </source>
</reference>
<dbReference type="Gene3D" id="1.20.1260.10">
    <property type="match status" value="1"/>
</dbReference>
<keyword evidence="1" id="KW-0813">Transport</keyword>
<name>D1Z168_METPS</name>
<dbReference type="CDD" id="cd01041">
    <property type="entry name" value="Rubrerythrin"/>
    <property type="match status" value="1"/>
</dbReference>
<dbReference type="OrthoDB" id="45654at2157"/>
<dbReference type="InterPro" id="IPR009078">
    <property type="entry name" value="Ferritin-like_SF"/>
</dbReference>
<dbReference type="KEGG" id="mpd:MCP_2368"/>
<dbReference type="InterPro" id="IPR048574">
    <property type="entry name" value="RUBY_RBDX"/>
</dbReference>
<organism evidence="5 6">
    <name type="scientific">Methanocella paludicola (strain DSM 17711 / JCM 13418 / NBRC 101707 / SANAE)</name>
    <dbReference type="NCBI Taxonomy" id="304371"/>
    <lineage>
        <taxon>Archaea</taxon>
        <taxon>Methanobacteriati</taxon>
        <taxon>Methanobacteriota</taxon>
        <taxon>Stenosarchaea group</taxon>
        <taxon>Methanomicrobia</taxon>
        <taxon>Methanocellales</taxon>
        <taxon>Methanocellaceae</taxon>
        <taxon>Methanocella</taxon>
    </lineage>
</organism>
<dbReference type="InterPro" id="IPR024934">
    <property type="entry name" value="Rubredoxin-like_dom"/>
</dbReference>